<dbReference type="GeneID" id="37169665"/>
<feature type="region of interest" description="Disordered" evidence="1">
    <location>
        <begin position="22"/>
        <end position="72"/>
    </location>
</feature>
<reference evidence="2 3" key="1">
    <citation type="submission" date="2018-02" db="EMBL/GenBank/DDBJ databases">
        <title>The genomes of Aspergillus section Nigri reveals drivers in fungal speciation.</title>
        <authorList>
            <consortium name="DOE Joint Genome Institute"/>
            <person name="Vesth T.C."/>
            <person name="Nybo J."/>
            <person name="Theobald S."/>
            <person name="Brandl J."/>
            <person name="Frisvad J.C."/>
            <person name="Nielsen K.F."/>
            <person name="Lyhne E.K."/>
            <person name="Kogle M.E."/>
            <person name="Kuo A."/>
            <person name="Riley R."/>
            <person name="Clum A."/>
            <person name="Nolan M."/>
            <person name="Lipzen A."/>
            <person name="Salamov A."/>
            <person name="Henrissat B."/>
            <person name="Wiebenga A."/>
            <person name="De vries R.P."/>
            <person name="Grigoriev I.V."/>
            <person name="Mortensen U.H."/>
            <person name="Andersen M.R."/>
            <person name="Baker S.E."/>
        </authorList>
    </citation>
    <scope>NUCLEOTIDE SEQUENCE [LARGE SCALE GENOMIC DNA]</scope>
    <source>
        <strain evidence="2 3">CBS 114.51</strain>
    </source>
</reference>
<dbReference type="Proteomes" id="UP000249497">
    <property type="component" value="Unassembled WGS sequence"/>
</dbReference>
<dbReference type="RefSeq" id="XP_025526793.1">
    <property type="nucleotide sequence ID" value="XM_025665973.1"/>
</dbReference>
<sequence length="72" mass="8244">MGWGEGRGVVPFLFSQARLSLEEESTPRLGVGTFEELQQRNGARFPNPRPGTESEHKKKKRKKKKEKDFGKD</sequence>
<protein>
    <submittedName>
        <fullName evidence="2">Uncharacterized protein</fullName>
    </submittedName>
</protein>
<evidence type="ECO:0000313" key="2">
    <source>
        <dbReference type="EMBL" id="RAH80899.1"/>
    </source>
</evidence>
<dbReference type="AlphaFoldDB" id="A0A8T8X016"/>
<dbReference type="EMBL" id="KZ824799">
    <property type="protein sequence ID" value="RAH80899.1"/>
    <property type="molecule type" value="Genomic_DNA"/>
</dbReference>
<gene>
    <name evidence="2" type="ORF">BO86DRAFT_117310</name>
</gene>
<evidence type="ECO:0000256" key="1">
    <source>
        <dbReference type="SAM" id="MobiDB-lite"/>
    </source>
</evidence>
<proteinExistence type="predicted"/>
<keyword evidence="3" id="KW-1185">Reference proteome</keyword>
<accession>A0A8T8X016</accession>
<organism evidence="2 3">
    <name type="scientific">Aspergillus japonicus CBS 114.51</name>
    <dbReference type="NCBI Taxonomy" id="1448312"/>
    <lineage>
        <taxon>Eukaryota</taxon>
        <taxon>Fungi</taxon>
        <taxon>Dikarya</taxon>
        <taxon>Ascomycota</taxon>
        <taxon>Pezizomycotina</taxon>
        <taxon>Eurotiomycetes</taxon>
        <taxon>Eurotiomycetidae</taxon>
        <taxon>Eurotiales</taxon>
        <taxon>Aspergillaceae</taxon>
        <taxon>Aspergillus</taxon>
        <taxon>Aspergillus subgen. Circumdati</taxon>
    </lineage>
</organism>
<evidence type="ECO:0000313" key="3">
    <source>
        <dbReference type="Proteomes" id="UP000249497"/>
    </source>
</evidence>
<name>A0A8T8X016_ASPJA</name>